<dbReference type="InterPro" id="IPR003646">
    <property type="entry name" value="SH3-like_bac-type"/>
</dbReference>
<keyword evidence="4" id="KW-1185">Reference proteome</keyword>
<dbReference type="AlphaFoldDB" id="A0A368K6X3"/>
<evidence type="ECO:0000313" key="3">
    <source>
        <dbReference type="EMBL" id="RCS24981.1"/>
    </source>
</evidence>
<evidence type="ECO:0000259" key="2">
    <source>
        <dbReference type="Pfam" id="PF08239"/>
    </source>
</evidence>
<reference evidence="3 4" key="1">
    <citation type="submission" date="2018-07" db="EMBL/GenBank/DDBJ databases">
        <title>The draft genome of Phyllobacterium salinisoli.</title>
        <authorList>
            <person name="Liu L."/>
            <person name="Li L."/>
            <person name="Zhang X."/>
            <person name="Liang L."/>
        </authorList>
    </citation>
    <scope>NUCLEOTIDE SEQUENCE [LARGE SCALE GENOMIC DNA]</scope>
    <source>
        <strain evidence="3 4">LLAN61</strain>
    </source>
</reference>
<organism evidence="3 4">
    <name type="scientific">Phyllobacterium salinisoli</name>
    <dbReference type="NCBI Taxonomy" id="1899321"/>
    <lineage>
        <taxon>Bacteria</taxon>
        <taxon>Pseudomonadati</taxon>
        <taxon>Pseudomonadota</taxon>
        <taxon>Alphaproteobacteria</taxon>
        <taxon>Hyphomicrobiales</taxon>
        <taxon>Phyllobacteriaceae</taxon>
        <taxon>Phyllobacterium</taxon>
    </lineage>
</organism>
<dbReference type="Pfam" id="PF08239">
    <property type="entry name" value="SH3_3"/>
    <property type="match status" value="1"/>
</dbReference>
<dbReference type="RefSeq" id="WP_114439427.1">
    <property type="nucleotide sequence ID" value="NZ_QOZG01000002.1"/>
</dbReference>
<evidence type="ECO:0000256" key="1">
    <source>
        <dbReference type="SAM" id="SignalP"/>
    </source>
</evidence>
<proteinExistence type="predicted"/>
<keyword evidence="1" id="KW-0732">Signal</keyword>
<gene>
    <name evidence="3" type="ORF">DUT91_05940</name>
</gene>
<feature type="signal peptide" evidence="1">
    <location>
        <begin position="1"/>
        <end position="25"/>
    </location>
</feature>
<dbReference type="Proteomes" id="UP000253420">
    <property type="component" value="Unassembled WGS sequence"/>
</dbReference>
<dbReference type="OrthoDB" id="8457065at2"/>
<comment type="caution">
    <text evidence="3">The sequence shown here is derived from an EMBL/GenBank/DDBJ whole genome shotgun (WGS) entry which is preliminary data.</text>
</comment>
<evidence type="ECO:0000313" key="4">
    <source>
        <dbReference type="Proteomes" id="UP000253420"/>
    </source>
</evidence>
<feature type="chain" id="PRO_5016562555" description="SH3b domain-containing protein" evidence="1">
    <location>
        <begin position="26"/>
        <end position="174"/>
    </location>
</feature>
<feature type="domain" description="SH3b" evidence="2">
    <location>
        <begin position="33"/>
        <end position="82"/>
    </location>
</feature>
<dbReference type="EMBL" id="QOZG01000002">
    <property type="protein sequence ID" value="RCS24981.1"/>
    <property type="molecule type" value="Genomic_DNA"/>
</dbReference>
<name>A0A368K6X3_9HYPH</name>
<sequence>MNLRGGFFSTVLVSTVLFSPSSAQAEPAFANATVNVRTGPGAGYPRVATLPVGTEVDMGPCSGGWCRVSLPRAGGWASARYFSVGSAPGYSSNTVVILGPDLDPDPFWGPPPFWRHRHRPWGPGPALPPPHWGAPSWTGPGPVLPPPYWHGPRGGPHFGPGPVVPHIRPWGIGR</sequence>
<dbReference type="Gene3D" id="2.30.30.40">
    <property type="entry name" value="SH3 Domains"/>
    <property type="match status" value="1"/>
</dbReference>
<accession>A0A368K6X3</accession>
<protein>
    <recommendedName>
        <fullName evidence="2">SH3b domain-containing protein</fullName>
    </recommendedName>
</protein>